<evidence type="ECO:0000313" key="1">
    <source>
        <dbReference type="EMBL" id="KAJ4478700.1"/>
    </source>
</evidence>
<dbReference type="Proteomes" id="UP001150238">
    <property type="component" value="Unassembled WGS sequence"/>
</dbReference>
<sequence length="64" mass="7447">MQIFSDSKKLSLPRIGFKTEDFSFVYKPLLAQIAIHAITLDEYDDHFFNLMPGLYFRVLQTTSS</sequence>
<proteinExistence type="predicted"/>
<organism evidence="1 2">
    <name type="scientific">Lentinula lateritia</name>
    <dbReference type="NCBI Taxonomy" id="40482"/>
    <lineage>
        <taxon>Eukaryota</taxon>
        <taxon>Fungi</taxon>
        <taxon>Dikarya</taxon>
        <taxon>Basidiomycota</taxon>
        <taxon>Agaricomycotina</taxon>
        <taxon>Agaricomycetes</taxon>
        <taxon>Agaricomycetidae</taxon>
        <taxon>Agaricales</taxon>
        <taxon>Marasmiineae</taxon>
        <taxon>Omphalotaceae</taxon>
        <taxon>Lentinula</taxon>
    </lineage>
</organism>
<dbReference type="EMBL" id="JANVFS010000017">
    <property type="protein sequence ID" value="KAJ4478700.1"/>
    <property type="molecule type" value="Genomic_DNA"/>
</dbReference>
<evidence type="ECO:0000313" key="2">
    <source>
        <dbReference type="Proteomes" id="UP001150238"/>
    </source>
</evidence>
<name>A0A9W9AB07_9AGAR</name>
<reference evidence="1" key="2">
    <citation type="journal article" date="2023" name="Proc. Natl. Acad. Sci. U.S.A.">
        <title>A global phylogenomic analysis of the shiitake genus Lentinula.</title>
        <authorList>
            <person name="Sierra-Patev S."/>
            <person name="Min B."/>
            <person name="Naranjo-Ortiz M."/>
            <person name="Looney B."/>
            <person name="Konkel Z."/>
            <person name="Slot J.C."/>
            <person name="Sakamoto Y."/>
            <person name="Steenwyk J.L."/>
            <person name="Rokas A."/>
            <person name="Carro J."/>
            <person name="Camarero S."/>
            <person name="Ferreira P."/>
            <person name="Molpeceres G."/>
            <person name="Ruiz-Duenas F.J."/>
            <person name="Serrano A."/>
            <person name="Henrissat B."/>
            <person name="Drula E."/>
            <person name="Hughes K.W."/>
            <person name="Mata J.L."/>
            <person name="Ishikawa N.K."/>
            <person name="Vargas-Isla R."/>
            <person name="Ushijima S."/>
            <person name="Smith C.A."/>
            <person name="Donoghue J."/>
            <person name="Ahrendt S."/>
            <person name="Andreopoulos W."/>
            <person name="He G."/>
            <person name="LaButti K."/>
            <person name="Lipzen A."/>
            <person name="Ng V."/>
            <person name="Riley R."/>
            <person name="Sandor L."/>
            <person name="Barry K."/>
            <person name="Martinez A.T."/>
            <person name="Xiao Y."/>
            <person name="Gibbons J.G."/>
            <person name="Terashima K."/>
            <person name="Grigoriev I.V."/>
            <person name="Hibbett D."/>
        </authorList>
    </citation>
    <scope>NUCLEOTIDE SEQUENCE</scope>
    <source>
        <strain evidence="1">Sp2 HRB7682 ss15</strain>
    </source>
</reference>
<gene>
    <name evidence="1" type="ORF">C8J55DRAFT_514767</name>
</gene>
<protein>
    <submittedName>
        <fullName evidence="1">Uncharacterized protein</fullName>
    </submittedName>
</protein>
<comment type="caution">
    <text evidence="1">The sequence shown here is derived from an EMBL/GenBank/DDBJ whole genome shotgun (WGS) entry which is preliminary data.</text>
</comment>
<dbReference type="AlphaFoldDB" id="A0A9W9AB07"/>
<accession>A0A9W9AB07</accession>
<reference evidence="1" key="1">
    <citation type="submission" date="2022-08" db="EMBL/GenBank/DDBJ databases">
        <authorList>
            <consortium name="DOE Joint Genome Institute"/>
            <person name="Min B."/>
            <person name="Riley R."/>
            <person name="Sierra-Patev S."/>
            <person name="Naranjo-Ortiz M."/>
            <person name="Looney B."/>
            <person name="Konkel Z."/>
            <person name="Slot J.C."/>
            <person name="Sakamoto Y."/>
            <person name="Steenwyk J.L."/>
            <person name="Rokas A."/>
            <person name="Carro J."/>
            <person name="Camarero S."/>
            <person name="Ferreira P."/>
            <person name="Molpeceres G."/>
            <person name="Ruiz-Duenas F.J."/>
            <person name="Serrano A."/>
            <person name="Henrissat B."/>
            <person name="Drula E."/>
            <person name="Hughes K.W."/>
            <person name="Mata J.L."/>
            <person name="Ishikawa N.K."/>
            <person name="Vargas-Isla R."/>
            <person name="Ushijima S."/>
            <person name="Smith C.A."/>
            <person name="Ahrendt S."/>
            <person name="Andreopoulos W."/>
            <person name="He G."/>
            <person name="Labutti K."/>
            <person name="Lipzen A."/>
            <person name="Ng V."/>
            <person name="Sandor L."/>
            <person name="Barry K."/>
            <person name="Martinez A.T."/>
            <person name="Xiao Y."/>
            <person name="Gibbons J.G."/>
            <person name="Terashima K."/>
            <person name="Hibbett D.S."/>
            <person name="Grigoriev I.V."/>
        </authorList>
    </citation>
    <scope>NUCLEOTIDE SEQUENCE</scope>
    <source>
        <strain evidence="1">Sp2 HRB7682 ss15</strain>
    </source>
</reference>